<feature type="compositionally biased region" description="Basic and acidic residues" evidence="1">
    <location>
        <begin position="210"/>
        <end position="219"/>
    </location>
</feature>
<dbReference type="EMBL" id="JBJUIK010000008">
    <property type="protein sequence ID" value="KAL3519698.1"/>
    <property type="molecule type" value="Genomic_DNA"/>
</dbReference>
<feature type="compositionally biased region" description="Polar residues" evidence="1">
    <location>
        <begin position="153"/>
        <end position="169"/>
    </location>
</feature>
<evidence type="ECO:0000313" key="3">
    <source>
        <dbReference type="Proteomes" id="UP001630127"/>
    </source>
</evidence>
<dbReference type="Proteomes" id="UP001630127">
    <property type="component" value="Unassembled WGS sequence"/>
</dbReference>
<feature type="region of interest" description="Disordered" evidence="1">
    <location>
        <begin position="84"/>
        <end position="113"/>
    </location>
</feature>
<proteinExistence type="predicted"/>
<protein>
    <submittedName>
        <fullName evidence="2">Uncharacterized protein</fullName>
    </submittedName>
</protein>
<evidence type="ECO:0000313" key="2">
    <source>
        <dbReference type="EMBL" id="KAL3519698.1"/>
    </source>
</evidence>
<evidence type="ECO:0000256" key="1">
    <source>
        <dbReference type="SAM" id="MobiDB-lite"/>
    </source>
</evidence>
<feature type="region of interest" description="Disordered" evidence="1">
    <location>
        <begin position="153"/>
        <end position="265"/>
    </location>
</feature>
<feature type="compositionally biased region" description="Basic and acidic residues" evidence="1">
    <location>
        <begin position="85"/>
        <end position="97"/>
    </location>
</feature>
<keyword evidence="3" id="KW-1185">Reference proteome</keyword>
<feature type="compositionally biased region" description="Polar residues" evidence="1">
    <location>
        <begin position="182"/>
        <end position="207"/>
    </location>
</feature>
<organism evidence="2 3">
    <name type="scientific">Cinchona calisaya</name>
    <dbReference type="NCBI Taxonomy" id="153742"/>
    <lineage>
        <taxon>Eukaryota</taxon>
        <taxon>Viridiplantae</taxon>
        <taxon>Streptophyta</taxon>
        <taxon>Embryophyta</taxon>
        <taxon>Tracheophyta</taxon>
        <taxon>Spermatophyta</taxon>
        <taxon>Magnoliopsida</taxon>
        <taxon>eudicotyledons</taxon>
        <taxon>Gunneridae</taxon>
        <taxon>Pentapetalae</taxon>
        <taxon>asterids</taxon>
        <taxon>lamiids</taxon>
        <taxon>Gentianales</taxon>
        <taxon>Rubiaceae</taxon>
        <taxon>Cinchonoideae</taxon>
        <taxon>Cinchoneae</taxon>
        <taxon>Cinchona</taxon>
    </lineage>
</organism>
<feature type="compositionally biased region" description="Basic and acidic residues" evidence="1">
    <location>
        <begin position="245"/>
        <end position="265"/>
    </location>
</feature>
<accession>A0ABD2ZL19</accession>
<name>A0ABD2ZL19_9GENT</name>
<dbReference type="AlphaFoldDB" id="A0ABD2ZL19"/>
<comment type="caution">
    <text evidence="2">The sequence shown here is derived from an EMBL/GenBank/DDBJ whole genome shotgun (WGS) entry which is preliminary data.</text>
</comment>
<reference evidence="2 3" key="1">
    <citation type="submission" date="2024-11" db="EMBL/GenBank/DDBJ databases">
        <title>A near-complete genome assembly of Cinchona calisaya.</title>
        <authorList>
            <person name="Lian D.C."/>
            <person name="Zhao X.W."/>
            <person name="Wei L."/>
        </authorList>
    </citation>
    <scope>NUCLEOTIDE SEQUENCE [LARGE SCALE GENOMIC DNA]</scope>
    <source>
        <tissue evidence="2">Nenye</tissue>
    </source>
</reference>
<feature type="compositionally biased region" description="Acidic residues" evidence="1">
    <location>
        <begin position="233"/>
        <end position="244"/>
    </location>
</feature>
<sequence length="265" mass="29752">MKIFRGCDPDELSLIELGKLFHEVDKSTNVRFWLCAPNYELHARLLRLRVENDINVMNECCKGIGACGVGVDFNRGPYGNAGESNRAHNLDSTRHEGGMGPTENIESNGGEEEPDWLIEGFETIDDEYIFAPKKGVKAHVETAFSQASVTKRFLQTSNQPEQQTETQTAMKPDKRSHEPGKKSQQSTKGRQQPERISQQPAKKNQQAEGGVEHESEHHSQQQTEGGSNNVFEEWNEPVVGDEELLDKCSSDDNNEHLDFDPKLNS</sequence>
<gene>
    <name evidence="2" type="ORF">ACH5RR_017847</name>
</gene>
<feature type="compositionally biased region" description="Basic and acidic residues" evidence="1">
    <location>
        <begin position="171"/>
        <end position="181"/>
    </location>
</feature>